<gene>
    <name evidence="1" type="ORF">ACFSC9_14170</name>
</gene>
<dbReference type="EMBL" id="JBHUEH010000016">
    <property type="protein sequence ID" value="MFD1886671.1"/>
    <property type="molecule type" value="Genomic_DNA"/>
</dbReference>
<evidence type="ECO:0000313" key="1">
    <source>
        <dbReference type="EMBL" id="MFD1886671.1"/>
    </source>
</evidence>
<name>A0ABW4RK44_9BACL</name>
<reference evidence="2" key="1">
    <citation type="journal article" date="2019" name="Int. J. Syst. Evol. Microbiol.">
        <title>The Global Catalogue of Microorganisms (GCM) 10K type strain sequencing project: providing services to taxonomists for standard genome sequencing and annotation.</title>
        <authorList>
            <consortium name="The Broad Institute Genomics Platform"/>
            <consortium name="The Broad Institute Genome Sequencing Center for Infectious Disease"/>
            <person name="Wu L."/>
            <person name="Ma J."/>
        </authorList>
    </citation>
    <scope>NUCLEOTIDE SEQUENCE [LARGE SCALE GENOMIC DNA]</scope>
    <source>
        <strain evidence="2">CCUG 54950</strain>
    </source>
</reference>
<dbReference type="RefSeq" id="WP_347326201.1">
    <property type="nucleotide sequence ID" value="NZ_JBCGUH010000009.1"/>
</dbReference>
<keyword evidence="2" id="KW-1185">Reference proteome</keyword>
<proteinExistence type="predicted"/>
<organism evidence="1 2">
    <name type="scientific">Paenibacillus wenxiniae</name>
    <dbReference type="NCBI Taxonomy" id="1636843"/>
    <lineage>
        <taxon>Bacteria</taxon>
        <taxon>Bacillati</taxon>
        <taxon>Bacillota</taxon>
        <taxon>Bacilli</taxon>
        <taxon>Bacillales</taxon>
        <taxon>Paenibacillaceae</taxon>
        <taxon>Paenibacillus</taxon>
    </lineage>
</organism>
<protein>
    <submittedName>
        <fullName evidence="1">Uncharacterized protein</fullName>
    </submittedName>
</protein>
<accession>A0ABW4RK44</accession>
<evidence type="ECO:0000313" key="2">
    <source>
        <dbReference type="Proteomes" id="UP001597233"/>
    </source>
</evidence>
<dbReference type="Proteomes" id="UP001597233">
    <property type="component" value="Unassembled WGS sequence"/>
</dbReference>
<comment type="caution">
    <text evidence="1">The sequence shown here is derived from an EMBL/GenBank/DDBJ whole genome shotgun (WGS) entry which is preliminary data.</text>
</comment>
<sequence>MSNAIMKMFAALLALLLMGIWPIYTAYSSQDNSSQIVVLNAVTRFVDSVRDKGYITPTMMQQFKDQLFLTGNTYDIGMEHQHKRYDPVYDDNANFQHTYQVHDEGYYNSQIEAKLFPAGNDNLDDPARVYRLSQGDFFSVTVKNTNRTMATLMGDMLFGGGGAPNEKIVIPYGGMILNEDY</sequence>